<organism evidence="9 10">
    <name type="scientific">Pectinatus cerevisiiphilus</name>
    <dbReference type="NCBI Taxonomy" id="86956"/>
    <lineage>
        <taxon>Bacteria</taxon>
        <taxon>Bacillati</taxon>
        <taxon>Bacillota</taxon>
        <taxon>Negativicutes</taxon>
        <taxon>Selenomonadales</taxon>
        <taxon>Selenomonadaceae</taxon>
        <taxon>Pectinatus</taxon>
    </lineage>
</organism>
<keyword evidence="5" id="KW-0249">Electron transport</keyword>
<keyword evidence="10" id="KW-1185">Reference proteome</keyword>
<dbReference type="GO" id="GO:0046872">
    <property type="term" value="F:metal ion binding"/>
    <property type="evidence" value="ECO:0007669"/>
    <property type="project" value="UniProtKB-KW"/>
</dbReference>
<dbReference type="PROSITE" id="PS51379">
    <property type="entry name" value="4FE4S_FER_2"/>
    <property type="match status" value="2"/>
</dbReference>
<evidence type="ECO:0000256" key="5">
    <source>
        <dbReference type="ARBA" id="ARBA00022982"/>
    </source>
</evidence>
<evidence type="ECO:0000256" key="7">
    <source>
        <dbReference type="ARBA" id="ARBA00023014"/>
    </source>
</evidence>
<dbReference type="OrthoDB" id="9803397at2"/>
<keyword evidence="2" id="KW-0004">4Fe-4S</keyword>
<dbReference type="InterPro" id="IPR050572">
    <property type="entry name" value="Fe-S_Ferredoxin"/>
</dbReference>
<dbReference type="PANTHER" id="PTHR43687:SF6">
    <property type="entry name" value="L-ASPARTATE SEMIALDEHYDE SULFURTRANSFERASE IRON-SULFUR SUBUNIT"/>
    <property type="match status" value="1"/>
</dbReference>
<dbReference type="PANTHER" id="PTHR43687">
    <property type="entry name" value="ADENYLYLSULFATE REDUCTASE, BETA SUBUNIT"/>
    <property type="match status" value="1"/>
</dbReference>
<name>A0A4R3KF90_9FIRM</name>
<keyword evidence="4" id="KW-0677">Repeat</keyword>
<dbReference type="Gene3D" id="3.30.70.20">
    <property type="match status" value="1"/>
</dbReference>
<sequence length="126" mass="14223">MSYKITETCHACGKCCRRCPVQAIKKSGNIYAIDLTICIGCGECAAICPFNAIAAVDGSNVPSKDRLLPDNVYVNNRQRTGGKSLHRKRKMRVHGRHGILNKLKELFVYRFFSIGKRRCSRSHHTR</sequence>
<feature type="domain" description="4Fe-4S ferredoxin-type" evidence="8">
    <location>
        <begin position="29"/>
        <end position="58"/>
    </location>
</feature>
<dbReference type="GO" id="GO:0051539">
    <property type="term" value="F:4 iron, 4 sulfur cluster binding"/>
    <property type="evidence" value="ECO:0007669"/>
    <property type="project" value="UniProtKB-KW"/>
</dbReference>
<dbReference type="Pfam" id="PF00037">
    <property type="entry name" value="Fer4"/>
    <property type="match status" value="1"/>
</dbReference>
<reference evidence="9 10" key="1">
    <citation type="submission" date="2019-03" db="EMBL/GenBank/DDBJ databases">
        <title>Genomic Encyclopedia of Type Strains, Phase IV (KMG-IV): sequencing the most valuable type-strain genomes for metagenomic binning, comparative biology and taxonomic classification.</title>
        <authorList>
            <person name="Goeker M."/>
        </authorList>
    </citation>
    <scope>NUCLEOTIDE SEQUENCE [LARGE SCALE GENOMIC DNA]</scope>
    <source>
        <strain evidence="9 10">DSM 20467</strain>
    </source>
</reference>
<feature type="domain" description="4Fe-4S ferredoxin-type" evidence="8">
    <location>
        <begin position="1"/>
        <end position="25"/>
    </location>
</feature>
<evidence type="ECO:0000256" key="4">
    <source>
        <dbReference type="ARBA" id="ARBA00022737"/>
    </source>
</evidence>
<evidence type="ECO:0000313" key="9">
    <source>
        <dbReference type="EMBL" id="TCS81850.1"/>
    </source>
</evidence>
<evidence type="ECO:0000256" key="2">
    <source>
        <dbReference type="ARBA" id="ARBA00022485"/>
    </source>
</evidence>
<protein>
    <submittedName>
        <fullName evidence="9">4Fe-4S binding protein</fullName>
    </submittedName>
</protein>
<dbReference type="SUPFAM" id="SSF54862">
    <property type="entry name" value="4Fe-4S ferredoxins"/>
    <property type="match status" value="1"/>
</dbReference>
<evidence type="ECO:0000259" key="8">
    <source>
        <dbReference type="PROSITE" id="PS51379"/>
    </source>
</evidence>
<dbReference type="PROSITE" id="PS00198">
    <property type="entry name" value="4FE4S_FER_1"/>
    <property type="match status" value="1"/>
</dbReference>
<evidence type="ECO:0000256" key="1">
    <source>
        <dbReference type="ARBA" id="ARBA00022448"/>
    </source>
</evidence>
<dbReference type="AlphaFoldDB" id="A0A4R3KF90"/>
<evidence type="ECO:0000256" key="6">
    <source>
        <dbReference type="ARBA" id="ARBA00023004"/>
    </source>
</evidence>
<evidence type="ECO:0000313" key="10">
    <source>
        <dbReference type="Proteomes" id="UP000295188"/>
    </source>
</evidence>
<gene>
    <name evidence="9" type="ORF">EDC37_10121</name>
</gene>
<dbReference type="InterPro" id="IPR017900">
    <property type="entry name" value="4Fe4S_Fe_S_CS"/>
</dbReference>
<proteinExistence type="predicted"/>
<dbReference type="InterPro" id="IPR017896">
    <property type="entry name" value="4Fe4S_Fe-S-bd"/>
</dbReference>
<comment type="caution">
    <text evidence="9">The sequence shown here is derived from an EMBL/GenBank/DDBJ whole genome shotgun (WGS) entry which is preliminary data.</text>
</comment>
<dbReference type="Proteomes" id="UP000295188">
    <property type="component" value="Unassembled WGS sequence"/>
</dbReference>
<keyword evidence="1" id="KW-0813">Transport</keyword>
<evidence type="ECO:0000256" key="3">
    <source>
        <dbReference type="ARBA" id="ARBA00022723"/>
    </source>
</evidence>
<dbReference type="RefSeq" id="WP_132546839.1">
    <property type="nucleotide sequence ID" value="NZ_SMAA01000001.1"/>
</dbReference>
<keyword evidence="3" id="KW-0479">Metal-binding</keyword>
<keyword evidence="6" id="KW-0408">Iron</keyword>
<accession>A0A4R3KF90</accession>
<dbReference type="EMBL" id="SMAA01000001">
    <property type="protein sequence ID" value="TCS81850.1"/>
    <property type="molecule type" value="Genomic_DNA"/>
</dbReference>
<keyword evidence="7" id="KW-0411">Iron-sulfur</keyword>